<dbReference type="PROSITE" id="PS51296">
    <property type="entry name" value="RIESKE"/>
    <property type="match status" value="1"/>
</dbReference>
<dbReference type="AlphaFoldDB" id="A0A1U7N728"/>
<keyword evidence="2" id="KW-0479">Metal-binding</keyword>
<evidence type="ECO:0000256" key="4">
    <source>
        <dbReference type="ARBA" id="ARBA00023004"/>
    </source>
</evidence>
<dbReference type="RefSeq" id="WP_075903153.1">
    <property type="nucleotide sequence ID" value="NZ_MKZS01000001.1"/>
</dbReference>
<evidence type="ECO:0000259" key="6">
    <source>
        <dbReference type="PROSITE" id="PS51296"/>
    </source>
</evidence>
<protein>
    <recommendedName>
        <fullName evidence="6">Rieske domain-containing protein</fullName>
    </recommendedName>
</protein>
<keyword evidence="8" id="KW-1185">Reference proteome</keyword>
<dbReference type="InterPro" id="IPR017941">
    <property type="entry name" value="Rieske_2Fe-2S"/>
</dbReference>
<evidence type="ECO:0000256" key="1">
    <source>
        <dbReference type="ARBA" id="ARBA00022714"/>
    </source>
</evidence>
<dbReference type="InterPro" id="IPR050584">
    <property type="entry name" value="Cholesterol_7-desaturase"/>
</dbReference>
<evidence type="ECO:0000256" key="5">
    <source>
        <dbReference type="ARBA" id="ARBA00023014"/>
    </source>
</evidence>
<reference evidence="7 8" key="1">
    <citation type="submission" date="2016-10" db="EMBL/GenBank/DDBJ databases">
        <title>Comparative genomics uncovers the prolific and rare metabolic potential of the cyanobacterial genus Moorea.</title>
        <authorList>
            <person name="Leao T."/>
            <person name="Castelao G."/>
            <person name="Korobeynikov A."/>
            <person name="Monroe E.A."/>
            <person name="Podell S."/>
            <person name="Glukhov E."/>
            <person name="Allen E."/>
            <person name="Gerwick W.H."/>
            <person name="Gerwick L."/>
        </authorList>
    </citation>
    <scope>NUCLEOTIDE SEQUENCE [LARGE SCALE GENOMIC DNA]</scope>
    <source>
        <strain evidence="7 8">PNG5-198</strain>
    </source>
</reference>
<dbReference type="GO" id="GO:0004497">
    <property type="term" value="F:monooxygenase activity"/>
    <property type="evidence" value="ECO:0007669"/>
    <property type="project" value="UniProtKB-ARBA"/>
</dbReference>
<keyword evidence="3" id="KW-0560">Oxidoreductase</keyword>
<dbReference type="EMBL" id="MKZS01000001">
    <property type="protein sequence ID" value="OLT61759.1"/>
    <property type="molecule type" value="Genomic_DNA"/>
</dbReference>
<proteinExistence type="predicted"/>
<dbReference type="SUPFAM" id="SSF50022">
    <property type="entry name" value="ISP domain"/>
    <property type="match status" value="1"/>
</dbReference>
<dbReference type="GO" id="GO:0051537">
    <property type="term" value="F:2 iron, 2 sulfur cluster binding"/>
    <property type="evidence" value="ECO:0007669"/>
    <property type="project" value="UniProtKB-KW"/>
</dbReference>
<dbReference type="Gene3D" id="3.90.380.10">
    <property type="entry name" value="Naphthalene 1,2-dioxygenase Alpha Subunit, Chain A, domain 1"/>
    <property type="match status" value="1"/>
</dbReference>
<dbReference type="Proteomes" id="UP000186657">
    <property type="component" value="Unassembled WGS sequence"/>
</dbReference>
<keyword evidence="5" id="KW-0411">Iron-sulfur</keyword>
<gene>
    <name evidence="7" type="ORF">BJP37_24765</name>
</gene>
<accession>A0A1U7N728</accession>
<keyword evidence="1" id="KW-0001">2Fe-2S</keyword>
<dbReference type="Pfam" id="PF00355">
    <property type="entry name" value="Rieske"/>
    <property type="match status" value="1"/>
</dbReference>
<evidence type="ECO:0000256" key="2">
    <source>
        <dbReference type="ARBA" id="ARBA00022723"/>
    </source>
</evidence>
<evidence type="ECO:0000313" key="7">
    <source>
        <dbReference type="EMBL" id="OLT61759.1"/>
    </source>
</evidence>
<dbReference type="InterPro" id="IPR036922">
    <property type="entry name" value="Rieske_2Fe-2S_sf"/>
</dbReference>
<dbReference type="PANTHER" id="PTHR21266:SF60">
    <property type="entry name" value="3-KETOSTEROID-9-ALPHA-MONOOXYGENASE, OXYGENASE COMPONENT"/>
    <property type="match status" value="1"/>
</dbReference>
<name>A0A1U7N728_9CYAN</name>
<sequence length="337" mass="38665">MSNEIMLDNWYIVGKIDDIKPGSKKKQKLFGEELILWRGNSPESPVLAWQDRCIHRGVYLNLGKIVGDRLTCMYHGWEYDQSGKCVIIPSLPGEAPPASFCVKTYKCKECFGYVWVSLGNPTQNIPPFPEWDNLEYRKLLVGPYHFRTSGFRVIENSFDLSHLPFAHSSSLGDPSHPTVGDYEVEFNQEKLTIGNLSQWHRDPDCTATGNGSLTNYPFINIYPHLKIHALKHIYNTSRTMHWVMNVTPIEEEECLVWVTFIMNYGQEIPESEMQAIQDKIAREDALLLESQRPACLPLVPSNNIDRQFLPEVHVKCDRASVAYRRWLKDLGITFGVC</sequence>
<dbReference type="CDD" id="cd03469">
    <property type="entry name" value="Rieske_RO_Alpha_N"/>
    <property type="match status" value="1"/>
</dbReference>
<dbReference type="Pfam" id="PF19112">
    <property type="entry name" value="VanA_C"/>
    <property type="match status" value="1"/>
</dbReference>
<dbReference type="Gene3D" id="2.102.10.10">
    <property type="entry name" value="Rieske [2Fe-2S] iron-sulphur domain"/>
    <property type="match status" value="1"/>
</dbReference>
<dbReference type="GO" id="GO:0046872">
    <property type="term" value="F:metal ion binding"/>
    <property type="evidence" value="ECO:0007669"/>
    <property type="project" value="UniProtKB-KW"/>
</dbReference>
<dbReference type="PANTHER" id="PTHR21266">
    <property type="entry name" value="IRON-SULFUR DOMAIN CONTAINING PROTEIN"/>
    <property type="match status" value="1"/>
</dbReference>
<comment type="caution">
    <text evidence="7">The sequence shown here is derived from an EMBL/GenBank/DDBJ whole genome shotgun (WGS) entry which is preliminary data.</text>
</comment>
<keyword evidence="4" id="KW-0408">Iron</keyword>
<evidence type="ECO:0000313" key="8">
    <source>
        <dbReference type="Proteomes" id="UP000186657"/>
    </source>
</evidence>
<dbReference type="InterPro" id="IPR044043">
    <property type="entry name" value="VanA_C_cat"/>
</dbReference>
<organism evidence="7 8">
    <name type="scientific">Moorena bouillonii PNG</name>
    <dbReference type="NCBI Taxonomy" id="568701"/>
    <lineage>
        <taxon>Bacteria</taxon>
        <taxon>Bacillati</taxon>
        <taxon>Cyanobacteriota</taxon>
        <taxon>Cyanophyceae</taxon>
        <taxon>Coleofasciculales</taxon>
        <taxon>Coleofasciculaceae</taxon>
        <taxon>Moorena</taxon>
    </lineage>
</organism>
<dbReference type="SUPFAM" id="SSF55961">
    <property type="entry name" value="Bet v1-like"/>
    <property type="match status" value="1"/>
</dbReference>
<evidence type="ECO:0000256" key="3">
    <source>
        <dbReference type="ARBA" id="ARBA00023002"/>
    </source>
</evidence>
<dbReference type="GO" id="GO:0016705">
    <property type="term" value="F:oxidoreductase activity, acting on paired donors, with incorporation or reduction of molecular oxygen"/>
    <property type="evidence" value="ECO:0007669"/>
    <property type="project" value="UniProtKB-ARBA"/>
</dbReference>
<feature type="domain" description="Rieske" evidence="6">
    <location>
        <begin position="11"/>
        <end position="116"/>
    </location>
</feature>